<reference evidence="2 3" key="1">
    <citation type="submission" date="2021-04" db="EMBL/GenBank/DDBJ databases">
        <title>Genome analysis of Polyangium sp.</title>
        <authorList>
            <person name="Li Y."/>
            <person name="Wang J."/>
        </authorList>
    </citation>
    <scope>NUCLEOTIDE SEQUENCE [LARGE SCALE GENOMIC DNA]</scope>
    <source>
        <strain evidence="2 3">SDU14</strain>
    </source>
</reference>
<dbReference type="RefSeq" id="WP_272459863.1">
    <property type="nucleotide sequence ID" value="NZ_JAGTJJ010000080.1"/>
</dbReference>
<protein>
    <submittedName>
        <fullName evidence="2">Uncharacterized protein</fullName>
    </submittedName>
</protein>
<evidence type="ECO:0000256" key="1">
    <source>
        <dbReference type="SAM" id="MobiDB-lite"/>
    </source>
</evidence>
<feature type="compositionally biased region" description="Acidic residues" evidence="1">
    <location>
        <begin position="28"/>
        <end position="47"/>
    </location>
</feature>
<proteinExistence type="predicted"/>
<dbReference type="AlphaFoldDB" id="A0A9X3XGH9"/>
<dbReference type="Proteomes" id="UP001151081">
    <property type="component" value="Unassembled WGS sequence"/>
</dbReference>
<feature type="region of interest" description="Disordered" evidence="1">
    <location>
        <begin position="22"/>
        <end position="63"/>
    </location>
</feature>
<organism evidence="2 3">
    <name type="scientific">Polyangium jinanense</name>
    <dbReference type="NCBI Taxonomy" id="2829994"/>
    <lineage>
        <taxon>Bacteria</taxon>
        <taxon>Pseudomonadati</taxon>
        <taxon>Myxococcota</taxon>
        <taxon>Polyangia</taxon>
        <taxon>Polyangiales</taxon>
        <taxon>Polyangiaceae</taxon>
        <taxon>Polyangium</taxon>
    </lineage>
</organism>
<keyword evidence="3" id="KW-1185">Reference proteome</keyword>
<gene>
    <name evidence="2" type="ORF">KEG57_49895</name>
</gene>
<evidence type="ECO:0000313" key="3">
    <source>
        <dbReference type="Proteomes" id="UP001151081"/>
    </source>
</evidence>
<dbReference type="EMBL" id="JAGTJJ010000080">
    <property type="protein sequence ID" value="MDC3988678.1"/>
    <property type="molecule type" value="Genomic_DNA"/>
</dbReference>
<evidence type="ECO:0000313" key="2">
    <source>
        <dbReference type="EMBL" id="MDC3988678.1"/>
    </source>
</evidence>
<sequence length="405" mass="44885">MTTNLDDPRGQQFDQLFAELDARGETAAPDELDLEDTAGPEDEDDAQDTAAAELEAEEADTGDLRALAVRGKRTLSLEEARTLQARSRVRGKKAGKVEVRRRLQPRTAIAQPARPQPPKNLVLPGEGVRTLVRRWDQEGKEFTINQAGSYYYATEIRCKCEGNADRAWLRIPAGRYSFFDKALDDEITCLGNNGRVTVDITNFQRPSKNTSHGQDFLIQSISMMEANLRVRYDESDIGAVMGLDTAASALRGNAWLWDDAGVFLPAEIFHDFTGENLLYRAVRRSGALYFLWEKARVGGSANRREILVDHLRNIPDVRVRSLARTSGGAAVLPVPDGYIFCDDPERSEDGAFSAVLHLPSDIIFPIKPIDLGSGKKAKPLEVGLYVQLNLNGIGFQLARRGQVTR</sequence>
<name>A0A9X3XGH9_9BACT</name>
<accession>A0A9X3XGH9</accession>
<comment type="caution">
    <text evidence="2">The sequence shown here is derived from an EMBL/GenBank/DDBJ whole genome shotgun (WGS) entry which is preliminary data.</text>
</comment>